<evidence type="ECO:0000313" key="2">
    <source>
        <dbReference type="EMBL" id="TCC30507.1"/>
    </source>
</evidence>
<keyword evidence="1" id="KW-0472">Membrane</keyword>
<dbReference type="EMBL" id="SJKA01000008">
    <property type="protein sequence ID" value="TCC30507.1"/>
    <property type="molecule type" value="Genomic_DNA"/>
</dbReference>
<dbReference type="AlphaFoldDB" id="A0A4R0IDI5"/>
<keyword evidence="1" id="KW-1133">Transmembrane helix</keyword>
<proteinExistence type="predicted"/>
<keyword evidence="3" id="KW-1185">Reference proteome</keyword>
<feature type="transmembrane region" description="Helical" evidence="1">
    <location>
        <begin position="49"/>
        <end position="73"/>
    </location>
</feature>
<feature type="transmembrane region" description="Helical" evidence="1">
    <location>
        <begin position="20"/>
        <end position="37"/>
    </location>
</feature>
<dbReference type="Proteomes" id="UP000292695">
    <property type="component" value="Unassembled WGS sequence"/>
</dbReference>
<reference evidence="2 3" key="1">
    <citation type="submission" date="2019-02" db="EMBL/GenBank/DDBJ databases">
        <title>Kribbella capetownensis sp. nov. and Kribbella speibonae sp. nov., isolated from soil.</title>
        <authorList>
            <person name="Curtis S.M."/>
            <person name="Norton I."/>
            <person name="Everest G.J."/>
            <person name="Meyers P.R."/>
        </authorList>
    </citation>
    <scope>NUCLEOTIDE SEQUENCE [LARGE SCALE GENOMIC DNA]</scope>
    <source>
        <strain evidence="2 3">DSM 27082</strain>
    </source>
</reference>
<comment type="caution">
    <text evidence="2">The sequence shown here is derived from an EMBL/GenBank/DDBJ whole genome shotgun (WGS) entry which is preliminary data.</text>
</comment>
<evidence type="ECO:0000313" key="3">
    <source>
        <dbReference type="Proteomes" id="UP000292695"/>
    </source>
</evidence>
<dbReference type="RefSeq" id="WP_131292364.1">
    <property type="nucleotide sequence ID" value="NZ_SJKA01000008.1"/>
</dbReference>
<feature type="transmembrane region" description="Helical" evidence="1">
    <location>
        <begin position="108"/>
        <end position="130"/>
    </location>
</feature>
<name>A0A4R0IDI5_9ACTN</name>
<gene>
    <name evidence="2" type="ORF">E0H50_24170</name>
</gene>
<accession>A0A4R0IDI5</accession>
<organism evidence="2 3">
    <name type="scientific">Kribbella sindirgiensis</name>
    <dbReference type="NCBI Taxonomy" id="1124744"/>
    <lineage>
        <taxon>Bacteria</taxon>
        <taxon>Bacillati</taxon>
        <taxon>Actinomycetota</taxon>
        <taxon>Actinomycetes</taxon>
        <taxon>Propionibacteriales</taxon>
        <taxon>Kribbellaceae</taxon>
        <taxon>Kribbella</taxon>
    </lineage>
</organism>
<dbReference type="OrthoDB" id="9988710at2"/>
<evidence type="ECO:0000256" key="1">
    <source>
        <dbReference type="SAM" id="Phobius"/>
    </source>
</evidence>
<sequence length="135" mass="14653">MAATGTFERQSEKYQRRAQLCTYLAGGLAGIALFGAGDVGNGLFSDVKPFYRAVFFTLAFSTGACLGMSYSGFQWAATVLRRLADDGVFRMTDPYDAVTYPAPMRTEFTYRIGSVLLCLTGAWLLVTAWIDVAAG</sequence>
<keyword evidence="1" id="KW-0812">Transmembrane</keyword>
<protein>
    <submittedName>
        <fullName evidence="2">Uncharacterized protein</fullName>
    </submittedName>
</protein>